<protein>
    <recommendedName>
        <fullName evidence="4">DUF4432 domain-containing protein</fullName>
    </recommendedName>
</protein>
<evidence type="ECO:0000313" key="3">
    <source>
        <dbReference type="Proteomes" id="UP000188145"/>
    </source>
</evidence>
<dbReference type="OrthoDB" id="146552at2"/>
<dbReference type="AlphaFoldDB" id="A0A1Q2CQ10"/>
<gene>
    <name evidence="2" type="ORF">BW730_12550</name>
</gene>
<evidence type="ECO:0000313" key="2">
    <source>
        <dbReference type="EMBL" id="AQP48209.1"/>
    </source>
</evidence>
<dbReference type="Proteomes" id="UP000188145">
    <property type="component" value="Chromosome"/>
</dbReference>
<proteinExistence type="predicted"/>
<evidence type="ECO:0008006" key="4">
    <source>
        <dbReference type="Google" id="ProtNLM"/>
    </source>
</evidence>
<dbReference type="RefSeq" id="WP_077686535.1">
    <property type="nucleotide sequence ID" value="NZ_CP019606.1"/>
</dbReference>
<keyword evidence="3" id="KW-1185">Reference proteome</keyword>
<dbReference type="EMBL" id="CP019606">
    <property type="protein sequence ID" value="AQP48209.1"/>
    <property type="molecule type" value="Genomic_DNA"/>
</dbReference>
<dbReference type="Gene3D" id="2.70.98.10">
    <property type="match status" value="1"/>
</dbReference>
<dbReference type="GO" id="GO:0030246">
    <property type="term" value="F:carbohydrate binding"/>
    <property type="evidence" value="ECO:0007669"/>
    <property type="project" value="InterPro"/>
</dbReference>
<sequence>MHDDLATIPLTRDLFDERERVLLETSHTRITASAFASGVAALTIVTPRVQAVLLPFRGQQVWRYRVDGEEMTMRTHFDEPARSTKFGETYGPFMLHCGLTGIGAPSPQDTHAHHGELPNLDVSSGW</sequence>
<accession>A0A1Q2CQ10</accession>
<organism evidence="2 3">
    <name type="scientific">Tessaracoccus aquimaris</name>
    <dbReference type="NCBI Taxonomy" id="1332264"/>
    <lineage>
        <taxon>Bacteria</taxon>
        <taxon>Bacillati</taxon>
        <taxon>Actinomycetota</taxon>
        <taxon>Actinomycetes</taxon>
        <taxon>Propionibacteriales</taxon>
        <taxon>Propionibacteriaceae</taxon>
        <taxon>Tessaracoccus</taxon>
    </lineage>
</organism>
<feature type="region of interest" description="Disordered" evidence="1">
    <location>
        <begin position="106"/>
        <end position="126"/>
    </location>
</feature>
<evidence type="ECO:0000256" key="1">
    <source>
        <dbReference type="SAM" id="MobiDB-lite"/>
    </source>
</evidence>
<name>A0A1Q2CQ10_9ACTN</name>
<reference evidence="3" key="1">
    <citation type="submission" date="2017-02" db="EMBL/GenBank/DDBJ databases">
        <title>Tessaracoccus aquaemaris sp. nov., isolated from the intestine of a Korean rockfish, Sebastes schlegelii, in a marine aquaculture pond.</title>
        <authorList>
            <person name="Tak E.J."/>
            <person name="Bae J.-W."/>
        </authorList>
    </citation>
    <scope>NUCLEOTIDE SEQUENCE [LARGE SCALE GENOMIC DNA]</scope>
    <source>
        <strain evidence="3">NSG39</strain>
    </source>
</reference>
<dbReference type="STRING" id="1332264.BW730_12550"/>
<dbReference type="InterPro" id="IPR014718">
    <property type="entry name" value="GH-type_carb-bd"/>
</dbReference>
<dbReference type="KEGG" id="tes:BW730_12550"/>